<keyword evidence="2" id="KW-0378">Hydrolase</keyword>
<dbReference type="RefSeq" id="WP_157718843.1">
    <property type="nucleotide sequence ID" value="NZ_LT629785.1"/>
</dbReference>
<evidence type="ECO:0000256" key="1">
    <source>
        <dbReference type="ARBA" id="ARBA00022722"/>
    </source>
</evidence>
<accession>A0A1H2G2H8</accession>
<dbReference type="SUPFAM" id="SSF53098">
    <property type="entry name" value="Ribonuclease H-like"/>
    <property type="match status" value="1"/>
</dbReference>
<dbReference type="OrthoDB" id="4563729at2"/>
<dbReference type="CDD" id="cd06133">
    <property type="entry name" value="ERI-1_3'hExo_like"/>
    <property type="match status" value="1"/>
</dbReference>
<evidence type="ECO:0000256" key="3">
    <source>
        <dbReference type="ARBA" id="ARBA00022839"/>
    </source>
</evidence>
<keyword evidence="3 5" id="KW-0269">Exonuclease</keyword>
<dbReference type="InterPro" id="IPR036397">
    <property type="entry name" value="RNaseH_sf"/>
</dbReference>
<dbReference type="GO" id="GO:0006259">
    <property type="term" value="P:DNA metabolic process"/>
    <property type="evidence" value="ECO:0007669"/>
    <property type="project" value="UniProtKB-ARBA"/>
</dbReference>
<dbReference type="GO" id="GO:0003676">
    <property type="term" value="F:nucleic acid binding"/>
    <property type="evidence" value="ECO:0007669"/>
    <property type="project" value="InterPro"/>
</dbReference>
<dbReference type="GO" id="GO:0000175">
    <property type="term" value="F:3'-5'-RNA exonuclease activity"/>
    <property type="evidence" value="ECO:0007669"/>
    <property type="project" value="InterPro"/>
</dbReference>
<keyword evidence="1" id="KW-0540">Nuclease</keyword>
<dbReference type="InterPro" id="IPR012337">
    <property type="entry name" value="RNaseH-like_sf"/>
</dbReference>
<dbReference type="AlphaFoldDB" id="A0A1H2G2H8"/>
<dbReference type="Pfam" id="PF00929">
    <property type="entry name" value="RNase_T"/>
    <property type="match status" value="1"/>
</dbReference>
<evidence type="ECO:0000259" key="4">
    <source>
        <dbReference type="SMART" id="SM00479"/>
    </source>
</evidence>
<dbReference type="PANTHER" id="PTHR23044">
    <property type="entry name" value="3'-5' EXONUCLEASE ERI1-RELATED"/>
    <property type="match status" value="1"/>
</dbReference>
<dbReference type="InterPro" id="IPR051274">
    <property type="entry name" value="3-5_Exoribonuclease"/>
</dbReference>
<reference evidence="6" key="1">
    <citation type="submission" date="2016-10" db="EMBL/GenBank/DDBJ databases">
        <authorList>
            <person name="Varghese N."/>
            <person name="Submissions S."/>
        </authorList>
    </citation>
    <scope>NUCLEOTIDE SEQUENCE [LARGE SCALE GENOMIC DNA]</scope>
    <source>
        <strain evidence="6">DSM 17875</strain>
    </source>
</reference>
<gene>
    <name evidence="5" type="ORF">SAMN05216296_1991</name>
</gene>
<dbReference type="EMBL" id="LT629785">
    <property type="protein sequence ID" value="SDU13819.1"/>
    <property type="molecule type" value="Genomic_DNA"/>
</dbReference>
<dbReference type="InterPro" id="IPR013520">
    <property type="entry name" value="Ribonucl_H"/>
</dbReference>
<dbReference type="Proteomes" id="UP000243232">
    <property type="component" value="Chromosome I"/>
</dbReference>
<feature type="domain" description="Exonuclease" evidence="4">
    <location>
        <begin position="1"/>
        <end position="176"/>
    </location>
</feature>
<protein>
    <submittedName>
        <fullName evidence="5">Inhibitor of the KinA pathway to sporulation, predicted exonuclease</fullName>
    </submittedName>
</protein>
<dbReference type="SMART" id="SM00479">
    <property type="entry name" value="EXOIII"/>
    <property type="match status" value="1"/>
</dbReference>
<evidence type="ECO:0000313" key="6">
    <source>
        <dbReference type="Proteomes" id="UP000243232"/>
    </source>
</evidence>
<sequence>MILVIDLENTCEKDRPPGYPDDIIEIGAAWATPEGEALDTFRVVVQTETPISVFCTGLTGISQSDVDAGLTYAQAMQELAEFASKYPSTVWASWGVSDLHSLEIDCAKHRVENPLSDWTHRNLKNEFSLANGSKPCGLKKGLEIAEIEREGARHRALPDAIYAAKLMPYIATYIQLCENLWARERARREALCSLQDPMLGRREEALKTLALIKGQDRRSPIGEGAELTTKHLRESVRIVPASGTTIAHVIETEIPEPWRARFQAASIGSTKQSQDTSYAHDWITFLDMWDKERKIQGVRNV</sequence>
<name>A0A1H2G2H8_9PSED</name>
<dbReference type="Gene3D" id="3.30.420.10">
    <property type="entry name" value="Ribonuclease H-like superfamily/Ribonuclease H"/>
    <property type="match status" value="1"/>
</dbReference>
<dbReference type="STRING" id="364197.SAMN05216296_1991"/>
<evidence type="ECO:0000313" key="5">
    <source>
        <dbReference type="EMBL" id="SDU13819.1"/>
    </source>
</evidence>
<dbReference type="PANTHER" id="PTHR23044:SF61">
    <property type="entry name" value="3'-5' EXORIBONUCLEASE 1-RELATED"/>
    <property type="match status" value="1"/>
</dbReference>
<keyword evidence="6" id="KW-1185">Reference proteome</keyword>
<evidence type="ECO:0000256" key="2">
    <source>
        <dbReference type="ARBA" id="ARBA00022801"/>
    </source>
</evidence>
<organism evidence="5 6">
    <name type="scientific">Pseudomonas pohangensis</name>
    <dbReference type="NCBI Taxonomy" id="364197"/>
    <lineage>
        <taxon>Bacteria</taxon>
        <taxon>Pseudomonadati</taxon>
        <taxon>Pseudomonadota</taxon>
        <taxon>Gammaproteobacteria</taxon>
        <taxon>Pseudomonadales</taxon>
        <taxon>Pseudomonadaceae</taxon>
        <taxon>Pseudomonas</taxon>
    </lineage>
</organism>
<dbReference type="InterPro" id="IPR047201">
    <property type="entry name" value="ERI-1_3'hExo-like"/>
</dbReference>
<proteinExistence type="predicted"/>